<feature type="transmembrane region" description="Helical" evidence="2">
    <location>
        <begin position="119"/>
        <end position="137"/>
    </location>
</feature>
<name>A0A0D1ZNQ4_9EURO</name>
<dbReference type="Pfam" id="PF12400">
    <property type="entry name" value="STIMATE"/>
    <property type="match status" value="1"/>
</dbReference>
<feature type="transmembrane region" description="Helical" evidence="2">
    <location>
        <begin position="225"/>
        <end position="245"/>
    </location>
</feature>
<feature type="region of interest" description="Disordered" evidence="1">
    <location>
        <begin position="295"/>
        <end position="394"/>
    </location>
</feature>
<evidence type="ECO:0000313" key="4">
    <source>
        <dbReference type="Proteomes" id="UP000054466"/>
    </source>
</evidence>
<gene>
    <name evidence="3" type="ORF">PV07_05374</name>
</gene>
<evidence type="ECO:0000256" key="2">
    <source>
        <dbReference type="SAM" id="Phobius"/>
    </source>
</evidence>
<feature type="transmembrane region" description="Helical" evidence="2">
    <location>
        <begin position="76"/>
        <end position="98"/>
    </location>
</feature>
<keyword evidence="4" id="KW-1185">Reference proteome</keyword>
<dbReference type="AlphaFoldDB" id="A0A0D1ZNQ4"/>
<dbReference type="InterPro" id="IPR022127">
    <property type="entry name" value="STIMATE/YPL162C"/>
</dbReference>
<dbReference type="PANTHER" id="PTHR31735:SF1">
    <property type="entry name" value="VACUOLAR MEMBRANE PROTEIN YPL162C"/>
    <property type="match status" value="1"/>
</dbReference>
<dbReference type="VEuPathDB" id="FungiDB:PV07_05374"/>
<feature type="compositionally biased region" description="Low complexity" evidence="1">
    <location>
        <begin position="51"/>
        <end position="65"/>
    </location>
</feature>
<dbReference type="PANTHER" id="PTHR31735">
    <property type="entry name" value="VACUOLAR MEMBRANE PROTEIN YPL162C"/>
    <property type="match status" value="1"/>
</dbReference>
<sequence length="394" mass="42094">MHPPDLSPSSAAELHDGLVSALQSSQSSASLTITATSILFSIATAAASPLSTAVPSPAPSPSSSMSDDESSGECKLLGPFAILVQGALGALALLSLVYKRWRERPQRPLKVWSFDVSKQVVGSILLHLLNLLMSLFSSGQIGETVVNAAASTLGSETTTEYQPNPCSFYLLNLAIDTTIGIPILIGILKILTIGARYTPLANPPESIESGHYGTPPKASWWAKQCLLYFIGLIGMKICVFIIFQLCPWLGRVGDWALGWTEGNEAVQIAFVMFIFPLIMNAAQYYIIDTFIKQKKGPHDDGEEETGHQRHEEHGSLLPDAGPDHGRSLDEDEVCKAKSSSSSQLERIISYDPDKDGDVDVNEQPGGGGGGGGGSSSSSLKAHAEEESSEERPRI</sequence>
<reference evidence="3 4" key="1">
    <citation type="submission" date="2015-01" db="EMBL/GenBank/DDBJ databases">
        <title>The Genome Sequence of Cladophialophora immunda CBS83496.</title>
        <authorList>
            <consortium name="The Broad Institute Genomics Platform"/>
            <person name="Cuomo C."/>
            <person name="de Hoog S."/>
            <person name="Gorbushina A."/>
            <person name="Stielow B."/>
            <person name="Teixiera M."/>
            <person name="Abouelleil A."/>
            <person name="Chapman S.B."/>
            <person name="Priest M."/>
            <person name="Young S.K."/>
            <person name="Wortman J."/>
            <person name="Nusbaum C."/>
            <person name="Birren B."/>
        </authorList>
    </citation>
    <scope>NUCLEOTIDE SEQUENCE [LARGE SCALE GENOMIC DNA]</scope>
    <source>
        <strain evidence="3 4">CBS 83496</strain>
    </source>
</reference>
<dbReference type="GeneID" id="27344568"/>
<protein>
    <recommendedName>
        <fullName evidence="5">Vacuolar membrane protein</fullName>
    </recommendedName>
</protein>
<evidence type="ECO:0000313" key="3">
    <source>
        <dbReference type="EMBL" id="KIW29566.1"/>
    </source>
</evidence>
<feature type="transmembrane region" description="Helical" evidence="2">
    <location>
        <begin position="265"/>
        <end position="287"/>
    </location>
</feature>
<organism evidence="3 4">
    <name type="scientific">Cladophialophora immunda</name>
    <dbReference type="NCBI Taxonomy" id="569365"/>
    <lineage>
        <taxon>Eukaryota</taxon>
        <taxon>Fungi</taxon>
        <taxon>Dikarya</taxon>
        <taxon>Ascomycota</taxon>
        <taxon>Pezizomycotina</taxon>
        <taxon>Eurotiomycetes</taxon>
        <taxon>Chaetothyriomycetidae</taxon>
        <taxon>Chaetothyriales</taxon>
        <taxon>Herpotrichiellaceae</taxon>
        <taxon>Cladophialophora</taxon>
    </lineage>
</organism>
<evidence type="ECO:0000256" key="1">
    <source>
        <dbReference type="SAM" id="MobiDB-lite"/>
    </source>
</evidence>
<feature type="compositionally biased region" description="Basic and acidic residues" evidence="1">
    <location>
        <begin position="381"/>
        <end position="394"/>
    </location>
</feature>
<feature type="compositionally biased region" description="Gly residues" evidence="1">
    <location>
        <begin position="364"/>
        <end position="374"/>
    </location>
</feature>
<evidence type="ECO:0008006" key="5">
    <source>
        <dbReference type="Google" id="ProtNLM"/>
    </source>
</evidence>
<keyword evidence="2" id="KW-0472">Membrane</keyword>
<dbReference type="OrthoDB" id="431202at2759"/>
<dbReference type="STRING" id="569365.A0A0D1ZNQ4"/>
<proteinExistence type="predicted"/>
<dbReference type="GO" id="GO:0016020">
    <property type="term" value="C:membrane"/>
    <property type="evidence" value="ECO:0007669"/>
    <property type="project" value="TreeGrafter"/>
</dbReference>
<feature type="region of interest" description="Disordered" evidence="1">
    <location>
        <begin position="51"/>
        <end position="70"/>
    </location>
</feature>
<feature type="compositionally biased region" description="Basic and acidic residues" evidence="1">
    <location>
        <begin position="296"/>
        <end position="314"/>
    </location>
</feature>
<feature type="transmembrane region" description="Helical" evidence="2">
    <location>
        <begin position="168"/>
        <end position="188"/>
    </location>
</feature>
<keyword evidence="2" id="KW-1133">Transmembrane helix</keyword>
<accession>A0A0D1ZNQ4</accession>
<dbReference type="HOGENOM" id="CLU_040321_0_0_1"/>
<dbReference type="EMBL" id="KN847042">
    <property type="protein sequence ID" value="KIW29566.1"/>
    <property type="molecule type" value="Genomic_DNA"/>
</dbReference>
<dbReference type="RefSeq" id="XP_016249782.1">
    <property type="nucleotide sequence ID" value="XM_016392263.1"/>
</dbReference>
<keyword evidence="2" id="KW-0812">Transmembrane</keyword>
<dbReference type="Proteomes" id="UP000054466">
    <property type="component" value="Unassembled WGS sequence"/>
</dbReference>